<dbReference type="InterPro" id="IPR036291">
    <property type="entry name" value="NAD(P)-bd_dom_sf"/>
</dbReference>
<dbReference type="Proteomes" id="UP001596470">
    <property type="component" value="Unassembled WGS sequence"/>
</dbReference>
<name>A0ABW2D7F5_9ACTN</name>
<dbReference type="InterPro" id="IPR051783">
    <property type="entry name" value="NAD(P)-dependent_oxidoreduct"/>
</dbReference>
<evidence type="ECO:0000256" key="1">
    <source>
        <dbReference type="SAM" id="MobiDB-lite"/>
    </source>
</evidence>
<reference evidence="4" key="1">
    <citation type="journal article" date="2019" name="Int. J. Syst. Evol. Microbiol.">
        <title>The Global Catalogue of Microorganisms (GCM) 10K type strain sequencing project: providing services to taxonomists for standard genome sequencing and annotation.</title>
        <authorList>
            <consortium name="The Broad Institute Genomics Platform"/>
            <consortium name="The Broad Institute Genome Sequencing Center for Infectious Disease"/>
            <person name="Wu L."/>
            <person name="Ma J."/>
        </authorList>
    </citation>
    <scope>NUCLEOTIDE SEQUENCE [LARGE SCALE GENOMIC DNA]</scope>
    <source>
        <strain evidence="4">KACC 12634</strain>
    </source>
</reference>
<dbReference type="InterPro" id="IPR016040">
    <property type="entry name" value="NAD(P)-bd_dom"/>
</dbReference>
<dbReference type="RefSeq" id="WP_382348997.1">
    <property type="nucleotide sequence ID" value="NZ_JBHMBP010000002.1"/>
</dbReference>
<keyword evidence="4" id="KW-1185">Reference proteome</keyword>
<dbReference type="Gene3D" id="3.40.50.720">
    <property type="entry name" value="NAD(P)-binding Rossmann-like Domain"/>
    <property type="match status" value="1"/>
</dbReference>
<dbReference type="Pfam" id="PF13460">
    <property type="entry name" value="NAD_binding_10"/>
    <property type="match status" value="1"/>
</dbReference>
<dbReference type="PANTHER" id="PTHR48079:SF6">
    <property type="entry name" value="NAD(P)-BINDING DOMAIN-CONTAINING PROTEIN-RELATED"/>
    <property type="match status" value="1"/>
</dbReference>
<dbReference type="InterPro" id="IPR021295">
    <property type="entry name" value="DUF2867"/>
</dbReference>
<feature type="region of interest" description="Disordered" evidence="1">
    <location>
        <begin position="508"/>
        <end position="529"/>
    </location>
</feature>
<evidence type="ECO:0000313" key="4">
    <source>
        <dbReference type="Proteomes" id="UP001596470"/>
    </source>
</evidence>
<dbReference type="SUPFAM" id="SSF55961">
    <property type="entry name" value="Bet v1-like"/>
    <property type="match status" value="1"/>
</dbReference>
<organism evidence="3 4">
    <name type="scientific">Glycomyces mayteni</name>
    <dbReference type="NCBI Taxonomy" id="543887"/>
    <lineage>
        <taxon>Bacteria</taxon>
        <taxon>Bacillati</taxon>
        <taxon>Actinomycetota</taxon>
        <taxon>Actinomycetes</taxon>
        <taxon>Glycomycetales</taxon>
        <taxon>Glycomycetaceae</taxon>
        <taxon>Glycomyces</taxon>
    </lineage>
</organism>
<dbReference type="Pfam" id="PF11066">
    <property type="entry name" value="DUF2867"/>
    <property type="match status" value="1"/>
</dbReference>
<sequence length="529" mass="57610">MGGADLTAPSGREPEYRWTPAHPGEPPPLVLLLGATGYIGGRLLPRLRNAGYRVRVLTRRPERLRGLAPPDVEVVGGDAADPAAVRRATEGARFVYHLVHSMTDRRDFQRLDRLIARNVARAAAAAGVARIVYLGGLSPRTGPLSAHLASRREVGEILQRSGVPVLVLQAGVVIGSGSASFEMIRHLTEVLPVMTAPRWVRNRIQPIAIRDVLHYLLAALRAEDANGAYDIGGPDVLRYDQMMNGYARVAGLPPRRVLALPVLTPRLASHWVGLVTPVPRNLARPLVESLQHDCVMHDHRIDGLIAPPPGGLVRYGDAVRLALGRIEVDRVETSWVDATVARAPSDPLPGDPEWAGRAVYTDERVLATTASPEALWRVIAGIGGENGWYSTPLLWAARGWGDRAFGGVGLKRGRRSRSQVRVGDSVDFWRVEACEPGRLLRLKAEMRLPGLAWLDFACEAGEPTRYRQRAVFFPHGLAGRLYWLAVLPFHGFVFSGMARRIVAIAETEDSATGPGRPPSRGGTGPKKIP</sequence>
<gene>
    <name evidence="3" type="ORF">ACFQS3_09475</name>
</gene>
<evidence type="ECO:0000313" key="3">
    <source>
        <dbReference type="EMBL" id="MFC6957425.1"/>
    </source>
</evidence>
<dbReference type="PANTHER" id="PTHR48079">
    <property type="entry name" value="PROTEIN YEEZ"/>
    <property type="match status" value="1"/>
</dbReference>
<dbReference type="SUPFAM" id="SSF51735">
    <property type="entry name" value="NAD(P)-binding Rossmann-fold domains"/>
    <property type="match status" value="1"/>
</dbReference>
<feature type="domain" description="NAD(P)-binding" evidence="2">
    <location>
        <begin position="34"/>
        <end position="159"/>
    </location>
</feature>
<protein>
    <submittedName>
        <fullName evidence="3">SDR family oxidoreductase</fullName>
    </submittedName>
</protein>
<comment type="caution">
    <text evidence="3">The sequence shown here is derived from an EMBL/GenBank/DDBJ whole genome shotgun (WGS) entry which is preliminary data.</text>
</comment>
<evidence type="ECO:0000259" key="2">
    <source>
        <dbReference type="Pfam" id="PF13460"/>
    </source>
</evidence>
<accession>A0ABW2D7F5</accession>
<proteinExistence type="predicted"/>
<dbReference type="EMBL" id="JBHSYS010000002">
    <property type="protein sequence ID" value="MFC6957425.1"/>
    <property type="molecule type" value="Genomic_DNA"/>
</dbReference>
<feature type="region of interest" description="Disordered" evidence="1">
    <location>
        <begin position="1"/>
        <end position="22"/>
    </location>
</feature>